<organism evidence="1 2">
    <name type="scientific">Austropuccinia psidii MF-1</name>
    <dbReference type="NCBI Taxonomy" id="1389203"/>
    <lineage>
        <taxon>Eukaryota</taxon>
        <taxon>Fungi</taxon>
        <taxon>Dikarya</taxon>
        <taxon>Basidiomycota</taxon>
        <taxon>Pucciniomycotina</taxon>
        <taxon>Pucciniomycetes</taxon>
        <taxon>Pucciniales</taxon>
        <taxon>Sphaerophragmiaceae</taxon>
        <taxon>Austropuccinia</taxon>
    </lineage>
</organism>
<gene>
    <name evidence="1" type="ORF">O181_016989</name>
</gene>
<evidence type="ECO:0000313" key="1">
    <source>
        <dbReference type="EMBL" id="MBW0477274.1"/>
    </source>
</evidence>
<accession>A0A9Q3C4X9</accession>
<dbReference type="EMBL" id="AVOT02004753">
    <property type="protein sequence ID" value="MBW0477274.1"/>
    <property type="molecule type" value="Genomic_DNA"/>
</dbReference>
<comment type="caution">
    <text evidence="1">The sequence shown here is derived from an EMBL/GenBank/DDBJ whole genome shotgun (WGS) entry which is preliminary data.</text>
</comment>
<keyword evidence="2" id="KW-1185">Reference proteome</keyword>
<proteinExistence type="predicted"/>
<evidence type="ECO:0000313" key="2">
    <source>
        <dbReference type="Proteomes" id="UP000765509"/>
    </source>
</evidence>
<name>A0A9Q3C4X9_9BASI</name>
<protein>
    <submittedName>
        <fullName evidence="1">Uncharacterized protein</fullName>
    </submittedName>
</protein>
<reference evidence="1" key="1">
    <citation type="submission" date="2021-03" db="EMBL/GenBank/DDBJ databases">
        <title>Draft genome sequence of rust myrtle Austropuccinia psidii MF-1, a brazilian biotype.</title>
        <authorList>
            <person name="Quecine M.C."/>
            <person name="Pachon D.M.R."/>
            <person name="Bonatelli M.L."/>
            <person name="Correr F.H."/>
            <person name="Franceschini L.M."/>
            <person name="Leite T.F."/>
            <person name="Margarido G.R.A."/>
            <person name="Almeida C.A."/>
            <person name="Ferrarezi J.A."/>
            <person name="Labate C.A."/>
        </authorList>
    </citation>
    <scope>NUCLEOTIDE SEQUENCE</scope>
    <source>
        <strain evidence="1">MF-1</strain>
    </source>
</reference>
<sequence length="113" mass="13251">MHITEQLMRWGPLMGVSEFGGERLIGTLGKLKTNSINGAIEESIMMKFGKMQRLQHAFEMYEEMIVTKKKKLKIEEERIGKKTYTKLLRYLQDTIPTLQDYRRLPYNGPVLQN</sequence>
<dbReference type="Proteomes" id="UP000765509">
    <property type="component" value="Unassembled WGS sequence"/>
</dbReference>
<dbReference type="AlphaFoldDB" id="A0A9Q3C4X9"/>